<dbReference type="PROSITE" id="PS51892">
    <property type="entry name" value="SUBTILASE"/>
    <property type="match status" value="1"/>
</dbReference>
<dbReference type="EMBL" id="JAAVJI010000015">
    <property type="protein sequence ID" value="NJP03024.1"/>
    <property type="molecule type" value="Genomic_DNA"/>
</dbReference>
<dbReference type="SUPFAM" id="SSF52743">
    <property type="entry name" value="Subtilisin-like"/>
    <property type="match status" value="1"/>
</dbReference>
<dbReference type="Gene3D" id="2.150.10.10">
    <property type="entry name" value="Serralysin-like metalloprotease, C-terminal"/>
    <property type="match status" value="2"/>
</dbReference>
<comment type="caution">
    <text evidence="7">Lacks conserved residue(s) required for the propagation of feature annotation.</text>
</comment>
<dbReference type="Pfam" id="PF00082">
    <property type="entry name" value="Peptidase_S8"/>
    <property type="match status" value="1"/>
</dbReference>
<evidence type="ECO:0000256" key="1">
    <source>
        <dbReference type="ARBA" id="ARBA00005325"/>
    </source>
</evidence>
<dbReference type="Pfam" id="PF01483">
    <property type="entry name" value="P_proprotein"/>
    <property type="match status" value="1"/>
</dbReference>
<evidence type="ECO:0000256" key="6">
    <source>
        <dbReference type="ARBA" id="ARBA00022837"/>
    </source>
</evidence>
<dbReference type="PRINTS" id="PR00313">
    <property type="entry name" value="CABNDNGRPT"/>
</dbReference>
<feature type="domain" description="P/Homo B" evidence="9">
    <location>
        <begin position="1088"/>
        <end position="1226"/>
    </location>
</feature>
<dbReference type="InterPro" id="IPR015500">
    <property type="entry name" value="Peptidase_S8_subtilisin-rel"/>
</dbReference>
<dbReference type="SUPFAM" id="SSF49785">
    <property type="entry name" value="Galactose-binding domain-like"/>
    <property type="match status" value="1"/>
</dbReference>
<sequence length="1635" mass="168863">MIGWISRIGSPRTMSALSNPILDEAATLAQDSANQLLTLAPYLVPDEELAIFIKNNPLPRNQTKEETETAQSVRDGYAVSEATHQALLSRGALDKTDFLSSQIASLTTGGVRPGEIQVDPNVKPNEYLQQTYIDKGAACTPLERLQNSLIFNNLGANTTHNVYVDPLLLDLTGQGVQMVSIADGVVFDIDNSGTLKRTGWAGAGTGLLVLDDGSETIRHGGQLISEYLGGKPGELGQPGEVKFPDAFAALASLDSNGDGLITAADAQWQHLRVWADENRSGSSEPGELKTLDDWSISEISVVAVVHNTTHPSGNTLRSSGTFTIDGQQREALAVNFLSDAVSHRLHEEGQGKRIESSTAEVKRISYVTNDDTGVTLDAQTLGVQTVQGGLGNDTLKAGPEGSWLIGGGGDNRYEGNIGDDVFLISASDDTTQINGGGGRDSAIVVGDRGVSLNLAKSGLMMAQGGRGHDVLIAGGNYGVFMKGGAAGSTLIGGGGNDVLVGGESSNIIVGGAGKSVIYAGPGNDLIFGSAQGSIIFAGAGKARITGRDADDVIEAGKGNATIDGGGGTNLVTLHGDHGDYVITPIDNGYRIEDKVAGRDGTLTLTRIQKLNFADISAVNLGGPNAMPVTDTVRTDAAGAPLTRREGARVIAAAALLANDQPMGSQGPLRISEVSDGLGGTAVLNEQGDVVFTPNPASQGAMGFKYALVDAAGNPAMNVVSLKTGEMAPMRGEVHLLTDQAPTDPLAARQWYLGDVGVLPVWEQYSGKGVRVGIFEPGGEFAVEPETFDIHHPDLTPNVDPGWLAAQCKAGTLPTQFSNHATQVAGVVAAARDGQGAVGVAPGVTLGGHYLANRGDDLTSLSNTSHYDVANNSWGFTTDFALTNLTSGSITTETALMLNAQYAARNGRGGLGTVMVTAGGNGRAKGGSAQGSLTNSHRHAIQVGAINAQGDLSTLNVGAAPFSNPGTSLLVSAPGSNVLSTSRKLDTERGSVFGSDYSATQGTSFAAPIVSGIAALMLEANPSLGYRDVQRILALSATYVADPTTHWAYNGAKAVNGGGLHKSDDYGFGKVDARAAVRMAESWPASSTLANEQSVGVINTPVNLAIGAGQSVRSEHVLTAGVKVEHIEVDIYSEVGQLGDLQLRLTSPAGTQSLLLDRAGKKRSGEGAGDADRGSDRAGAFNYTFTSTQHWGEYSQGAWTLEAVNAADGKPITLTSWGMRAYGEAASADDQYVYTDEFATLAMEPGRAVLDDAVNGTPGGNNTLNAAALSGDVNIDLQQGSATLAGRALSIMSPASMAHVITGDGNDTLIASSQGTVLEGGRGANTLVGGAGKDLFVVRQRAGGQDRLEGFEAARGELINLSGVGVTAFTELAVTQADADTQVSLPNGQRITLANTQAASVSADHFRFDRQVKRPEGYFAGEAPVTPVLPAAGVGEVVLSGGGKGVGLNFGPSGAEAKLLGTVYERSEPGPATFIAARQEGETNLRNALRGFNPSTDKIDLAQLGISHWGELVLEKQKRIVINGLALANGTSIKTAPNAEGKFIDVMYIDGLDPSQLAEQHFVFAPAGSAPYLPDPKPAMAQALVSVAEPAESIAALAPASLVQAIAAFAPEAAGSTGLPWDLRQPTNVPLMAQVA</sequence>
<feature type="region of interest" description="Disordered" evidence="8">
    <location>
        <begin position="1154"/>
        <end position="1175"/>
    </location>
</feature>
<evidence type="ECO:0000256" key="2">
    <source>
        <dbReference type="ARBA" id="ARBA00022670"/>
    </source>
</evidence>
<dbReference type="InterPro" id="IPR002884">
    <property type="entry name" value="P_dom"/>
</dbReference>
<dbReference type="SUPFAM" id="SSF51120">
    <property type="entry name" value="beta-Roll"/>
    <property type="match status" value="2"/>
</dbReference>
<dbReference type="PRINTS" id="PR00723">
    <property type="entry name" value="SUBTILISIN"/>
</dbReference>
<keyword evidence="3" id="KW-0732">Signal</keyword>
<dbReference type="InterPro" id="IPR000209">
    <property type="entry name" value="Peptidase_S8/S53_dom"/>
</dbReference>
<evidence type="ECO:0000256" key="5">
    <source>
        <dbReference type="ARBA" id="ARBA00022825"/>
    </source>
</evidence>
<evidence type="ECO:0000256" key="7">
    <source>
        <dbReference type="PROSITE-ProRule" id="PRU01240"/>
    </source>
</evidence>
<dbReference type="InterPro" id="IPR001343">
    <property type="entry name" value="Hemolysn_Ca-bd"/>
</dbReference>
<evidence type="ECO:0000313" key="11">
    <source>
        <dbReference type="Proteomes" id="UP000746535"/>
    </source>
</evidence>
<dbReference type="InterPro" id="IPR008979">
    <property type="entry name" value="Galactose-bd-like_sf"/>
</dbReference>
<dbReference type="Pfam" id="PF00353">
    <property type="entry name" value="HemolysinCabind"/>
    <property type="match status" value="4"/>
</dbReference>
<keyword evidence="5" id="KW-0720">Serine protease</keyword>
<evidence type="ECO:0000256" key="8">
    <source>
        <dbReference type="SAM" id="MobiDB-lite"/>
    </source>
</evidence>
<keyword evidence="11" id="KW-1185">Reference proteome</keyword>
<organism evidence="10 11">
    <name type="scientific">Pseudomonas quercus</name>
    <dbReference type="NCBI Taxonomy" id="2722792"/>
    <lineage>
        <taxon>Bacteria</taxon>
        <taxon>Pseudomonadati</taxon>
        <taxon>Pseudomonadota</taxon>
        <taxon>Gammaproteobacteria</taxon>
        <taxon>Pseudomonadales</taxon>
        <taxon>Pseudomonadaceae</taxon>
        <taxon>Pseudomonas</taxon>
    </lineage>
</organism>
<dbReference type="InterPro" id="IPR023828">
    <property type="entry name" value="Peptidase_S8_Ser-AS"/>
</dbReference>
<dbReference type="InterPro" id="IPR041690">
    <property type="entry name" value="Cadherin_5"/>
</dbReference>
<dbReference type="Pfam" id="PF17892">
    <property type="entry name" value="Cadherin_5"/>
    <property type="match status" value="1"/>
</dbReference>
<keyword evidence="4" id="KW-0378">Hydrolase</keyword>
<dbReference type="RefSeq" id="WP_168085599.1">
    <property type="nucleotide sequence ID" value="NZ_JAAVJI010000015.1"/>
</dbReference>
<evidence type="ECO:0000256" key="3">
    <source>
        <dbReference type="ARBA" id="ARBA00022729"/>
    </source>
</evidence>
<comment type="caution">
    <text evidence="10">The sequence shown here is derived from an EMBL/GenBank/DDBJ whole genome shotgun (WGS) entry which is preliminary data.</text>
</comment>
<dbReference type="PROSITE" id="PS00138">
    <property type="entry name" value="SUBTILASE_SER"/>
    <property type="match status" value="1"/>
</dbReference>
<keyword evidence="2" id="KW-0645">Protease</keyword>
<dbReference type="InterPro" id="IPR036852">
    <property type="entry name" value="Peptidase_S8/S53_dom_sf"/>
</dbReference>
<dbReference type="Proteomes" id="UP000746535">
    <property type="component" value="Unassembled WGS sequence"/>
</dbReference>
<dbReference type="InterPro" id="IPR034182">
    <property type="entry name" value="Kexin/furin"/>
</dbReference>
<proteinExistence type="inferred from homology"/>
<keyword evidence="6" id="KW-0106">Calcium</keyword>
<evidence type="ECO:0000256" key="4">
    <source>
        <dbReference type="ARBA" id="ARBA00022801"/>
    </source>
</evidence>
<dbReference type="Gene3D" id="3.40.50.200">
    <property type="entry name" value="Peptidase S8/S53 domain"/>
    <property type="match status" value="1"/>
</dbReference>
<evidence type="ECO:0000313" key="10">
    <source>
        <dbReference type="EMBL" id="NJP03024.1"/>
    </source>
</evidence>
<protein>
    <submittedName>
        <fullName evidence="10">S8 family serine peptidase</fullName>
    </submittedName>
</protein>
<reference evidence="10 11" key="1">
    <citation type="submission" date="2020-03" db="EMBL/GenBank/DDBJ databases">
        <authorList>
            <person name="Wang L."/>
            <person name="He N."/>
            <person name="Li Y."/>
            <person name="Fang Y."/>
            <person name="Zhang F."/>
        </authorList>
    </citation>
    <scope>NUCLEOTIDE SEQUENCE [LARGE SCALE GENOMIC DNA]</scope>
    <source>
        <strain evidence="11">hsmgli-8</strain>
    </source>
</reference>
<dbReference type="PROSITE" id="PS51829">
    <property type="entry name" value="P_HOMO_B"/>
    <property type="match status" value="1"/>
</dbReference>
<dbReference type="InterPro" id="IPR011049">
    <property type="entry name" value="Serralysin-like_metalloprot_C"/>
</dbReference>
<dbReference type="Gene3D" id="2.60.120.260">
    <property type="entry name" value="Galactose-binding domain-like"/>
    <property type="match status" value="1"/>
</dbReference>
<gene>
    <name evidence="10" type="ORF">HBH25_19450</name>
</gene>
<dbReference type="PANTHER" id="PTHR42884:SF14">
    <property type="entry name" value="NEUROENDOCRINE CONVERTASE 1"/>
    <property type="match status" value="1"/>
</dbReference>
<comment type="similarity">
    <text evidence="1">Belongs to the peptidase S8 family. Furin subfamily.</text>
</comment>
<dbReference type="PANTHER" id="PTHR42884">
    <property type="entry name" value="PROPROTEIN CONVERTASE SUBTILISIN/KEXIN-RELATED"/>
    <property type="match status" value="1"/>
</dbReference>
<name>A0ABX0YL49_9PSED</name>
<accession>A0ABX0YL49</accession>
<evidence type="ECO:0000259" key="9">
    <source>
        <dbReference type="PROSITE" id="PS51829"/>
    </source>
</evidence>
<dbReference type="CDD" id="cd04059">
    <property type="entry name" value="Peptidases_S8_Protein_convertases_Kexins_Furin-like"/>
    <property type="match status" value="1"/>
</dbReference>